<gene>
    <name evidence="1" type="ORF">H103_02868</name>
</gene>
<dbReference type="EMBL" id="KK207790">
    <property type="protein sequence ID" value="EZF54425.1"/>
    <property type="molecule type" value="Genomic_DNA"/>
</dbReference>
<sequence length="218" mass="24664">MKEILLFLWRREWLFHDIRRCLLPRMYQNAAPSELKGRGMPLVCHRRSIYSPVITLCSRLRASRLLGKQERFQGSKGEEAGSKSILHRKYIKSYGISRLSDEKCLCTTGFGARICLKASCKWTGLEYRGQVCPRPGLFVSGCLNKAFKEAQQLVGGVGGFVEKRANISCSRHAGGQVLQVPQYRVLVEQPKGDFFDVNCGVVARHTPRDKGWQRFGLA</sequence>
<accession>A0A022W7L8</accession>
<proteinExistence type="predicted"/>
<dbReference type="AlphaFoldDB" id="A0A022W7L8"/>
<organism evidence="1">
    <name type="scientific">Trichophyton rubrum CBS 288.86</name>
    <dbReference type="NCBI Taxonomy" id="1215330"/>
    <lineage>
        <taxon>Eukaryota</taxon>
        <taxon>Fungi</taxon>
        <taxon>Dikarya</taxon>
        <taxon>Ascomycota</taxon>
        <taxon>Pezizomycotina</taxon>
        <taxon>Eurotiomycetes</taxon>
        <taxon>Eurotiomycetidae</taxon>
        <taxon>Onygenales</taxon>
        <taxon>Arthrodermataceae</taxon>
        <taxon>Trichophyton</taxon>
    </lineage>
</organism>
<name>A0A022W7L8_TRIRU</name>
<evidence type="ECO:0000313" key="1">
    <source>
        <dbReference type="EMBL" id="EZF54425.1"/>
    </source>
</evidence>
<dbReference type="Proteomes" id="UP000023758">
    <property type="component" value="Unassembled WGS sequence"/>
</dbReference>
<dbReference type="HOGENOM" id="CLU_1267705_0_0_1"/>
<protein>
    <submittedName>
        <fullName evidence="1">Uncharacterized protein</fullName>
    </submittedName>
</protein>
<reference evidence="1" key="1">
    <citation type="submission" date="2014-02" db="EMBL/GenBank/DDBJ databases">
        <title>The Genome Sequence of Trichophyton rubrum (morphotype fischeri) CBS 288.86.</title>
        <authorList>
            <consortium name="The Broad Institute Genomics Platform"/>
            <person name="Cuomo C.A."/>
            <person name="White T.C."/>
            <person name="Graser Y."/>
            <person name="Martinez-Rossi N."/>
            <person name="Heitman J."/>
            <person name="Young S.K."/>
            <person name="Zeng Q."/>
            <person name="Gargeya S."/>
            <person name="Abouelleil A."/>
            <person name="Alvarado L."/>
            <person name="Chapman S.B."/>
            <person name="Gainer-Dewar J."/>
            <person name="Goldberg J."/>
            <person name="Griggs A."/>
            <person name="Gujja S."/>
            <person name="Hansen M."/>
            <person name="Howarth C."/>
            <person name="Imamovic A."/>
            <person name="Larimer J."/>
            <person name="Martinez D."/>
            <person name="Murphy C."/>
            <person name="Pearson M.D."/>
            <person name="Persinoti G."/>
            <person name="Poon T."/>
            <person name="Priest M."/>
            <person name="Roberts A.D."/>
            <person name="Saif S."/>
            <person name="Shea T.D."/>
            <person name="Sykes S.N."/>
            <person name="Wortman J."/>
            <person name="Nusbaum C."/>
            <person name="Birren B."/>
        </authorList>
    </citation>
    <scope>NUCLEOTIDE SEQUENCE [LARGE SCALE GENOMIC DNA]</scope>
    <source>
        <strain evidence="1">CBS 288.86</strain>
    </source>
</reference>